<dbReference type="SUPFAM" id="SSF50978">
    <property type="entry name" value="WD40 repeat-like"/>
    <property type="match status" value="1"/>
</dbReference>
<evidence type="ECO:0000313" key="4">
    <source>
        <dbReference type="EMBL" id="CAA2634725.1"/>
    </source>
</evidence>
<dbReference type="Pfam" id="PF12657">
    <property type="entry name" value="TFIIIC_delta"/>
    <property type="match status" value="1"/>
</dbReference>
<dbReference type="Gene3D" id="2.130.10.10">
    <property type="entry name" value="YVTN repeat-like/Quinoprotein amine dehydrogenase"/>
    <property type="match status" value="2"/>
</dbReference>
<dbReference type="PANTHER" id="PTHR15496:SF2">
    <property type="entry name" value="GENERAL TRANSCRIPTION FACTOR 3C POLYPEPTIDE 4"/>
    <property type="match status" value="1"/>
</dbReference>
<evidence type="ECO:0000259" key="3">
    <source>
        <dbReference type="Pfam" id="PF12657"/>
    </source>
</evidence>
<evidence type="ECO:0000313" key="5">
    <source>
        <dbReference type="Proteomes" id="UP001189122"/>
    </source>
</evidence>
<dbReference type="EMBL" id="LR743605">
    <property type="protein sequence ID" value="CAA2634725.1"/>
    <property type="molecule type" value="Genomic_DNA"/>
</dbReference>
<dbReference type="InterPro" id="IPR015943">
    <property type="entry name" value="WD40/YVTN_repeat-like_dom_sf"/>
</dbReference>
<protein>
    <recommendedName>
        <fullName evidence="3">Transcription factor IIIC 90kDa subunit N-terminal domain-containing protein</fullName>
    </recommendedName>
</protein>
<feature type="region of interest" description="Disordered" evidence="2">
    <location>
        <begin position="1"/>
        <end position="25"/>
    </location>
</feature>
<gene>
    <name evidence="4" type="ORF">SI7747_18020121</name>
</gene>
<dbReference type="SMART" id="SM00320">
    <property type="entry name" value="WD40"/>
    <property type="match status" value="3"/>
</dbReference>
<proteinExistence type="predicted"/>
<feature type="repeat" description="WD" evidence="1">
    <location>
        <begin position="363"/>
        <end position="411"/>
    </location>
</feature>
<dbReference type="InterPro" id="IPR044230">
    <property type="entry name" value="GTF3C4"/>
</dbReference>
<evidence type="ECO:0000256" key="2">
    <source>
        <dbReference type="SAM" id="MobiDB-lite"/>
    </source>
</evidence>
<dbReference type="InterPro" id="IPR001680">
    <property type="entry name" value="WD40_rpt"/>
</dbReference>
<dbReference type="InterPro" id="IPR036322">
    <property type="entry name" value="WD40_repeat_dom_sf"/>
</dbReference>
<feature type="domain" description="Transcription factor IIIC 90kDa subunit N-terminal" evidence="3">
    <location>
        <begin position="158"/>
        <end position="490"/>
    </location>
</feature>
<dbReference type="Proteomes" id="UP001189122">
    <property type="component" value="Unassembled WGS sequence"/>
</dbReference>
<dbReference type="GO" id="GO:0000127">
    <property type="term" value="C:transcription factor TFIIIC complex"/>
    <property type="evidence" value="ECO:0007669"/>
    <property type="project" value="InterPro"/>
</dbReference>
<sequence length="888" mass="97982">MESFSSRNLGGVLIRSKSTNSPTRPLQARQVAGNKKNTIQVSIGMDSHIQTAPLIECPSYPNSVAWSEENLLAVASGSVITLLNPALITGPRGLIKLPPNRPFSIGVVKEEDLCAPCLMPISLSRDTRPCARSISWSPLGFAPIQGMLNSRISDFTFLSKYLKCLLAVCTTDGHVKLYRSPYCEYRVEWVEVIDISEMLSDYLASINFGEVNRSSECLDKQITDSNAEKRKVLNVQMPLHFCTCKMIIVSYCLSLNSNDFSVVVFMFIFFLRKGKDFESKAEKGPLLITAEQYASRSAMLSSLTVAWSSVLSLSSGSFTNCKYAVLAVGGKSGKISFWRFRQPEYYTIEHGRVSFDTKLVGLLQAHDGWINAISWEMLSTNPLKPQLLLASGSSDGSVRFWIMDGEELVTSSVVKFTSFRLLKEVISVTHIPISTLAMAVPMKSPDSFVLAIGKGSGSLEAWICNVSSSKFERVGTYNAHDQVVTGLAWGFDGCCLYSCSQVAFLLDPCFGLVLSPGNLVIAVVRGFDVDLLNPMYQARTQKAAVEFLWTCGPPVDHTPKNQTNSKSVIEGSSSLAEGNSSHWKFKILWSLNQYIDPEKPLVLWDILSVLLVFKQTAPSFVEQLLLEWLSSWFSDVSVGISIEDIPTHIQTSFPKISIRLIHLLNIICRRLVLPEMNTEEAKDGTTHNEAGKVHSWRKLLIHSETRVRVRVTTFSFQAALFGASHAAEASSSSGVWSPVGLTQMKQWVAINRDLVEDQLLVLLSKTDEPPGRAESICEDEEEESCGFCSSPVAFESPESAICKAARGHKLTRCAVSMQVSSVHGLQWFCICCQRWASVLLPSSFFSSDGAGHEIGRSALLYCCRPLCPFCGILLQRCAPNFLLSVNPV</sequence>
<dbReference type="PROSITE" id="PS50082">
    <property type="entry name" value="WD_REPEATS_2"/>
    <property type="match status" value="1"/>
</dbReference>
<keyword evidence="5" id="KW-1185">Reference proteome</keyword>
<reference evidence="4 5" key="1">
    <citation type="submission" date="2019-12" db="EMBL/GenBank/DDBJ databases">
        <authorList>
            <person name="Scholz U."/>
            <person name="Mascher M."/>
            <person name="Fiebig A."/>
        </authorList>
    </citation>
    <scope>NUCLEOTIDE SEQUENCE</scope>
</reference>
<dbReference type="AlphaFoldDB" id="A0A7I8JUD1"/>
<evidence type="ECO:0000256" key="1">
    <source>
        <dbReference type="PROSITE-ProRule" id="PRU00221"/>
    </source>
</evidence>
<keyword evidence="1" id="KW-0853">WD repeat</keyword>
<organism evidence="4">
    <name type="scientific">Spirodela intermedia</name>
    <name type="common">Intermediate duckweed</name>
    <dbReference type="NCBI Taxonomy" id="51605"/>
    <lineage>
        <taxon>Eukaryota</taxon>
        <taxon>Viridiplantae</taxon>
        <taxon>Streptophyta</taxon>
        <taxon>Embryophyta</taxon>
        <taxon>Tracheophyta</taxon>
        <taxon>Spermatophyta</taxon>
        <taxon>Magnoliopsida</taxon>
        <taxon>Liliopsida</taxon>
        <taxon>Araceae</taxon>
        <taxon>Lemnoideae</taxon>
        <taxon>Spirodela</taxon>
    </lineage>
</organism>
<accession>A0A7I8JUD1</accession>
<name>A0A7I8JUD1_SPIIN</name>
<dbReference type="EMBL" id="CACRZD030000018">
    <property type="protein sequence ID" value="CAA6673704.1"/>
    <property type="molecule type" value="Genomic_DNA"/>
</dbReference>
<dbReference type="InterPro" id="IPR024761">
    <property type="entry name" value="TFIIIC_delta_N"/>
</dbReference>
<dbReference type="GO" id="GO:0006384">
    <property type="term" value="P:transcription initiation at RNA polymerase III promoter"/>
    <property type="evidence" value="ECO:0007669"/>
    <property type="project" value="InterPro"/>
</dbReference>
<dbReference type="GO" id="GO:0004402">
    <property type="term" value="F:histone acetyltransferase activity"/>
    <property type="evidence" value="ECO:0007669"/>
    <property type="project" value="InterPro"/>
</dbReference>
<dbReference type="PANTHER" id="PTHR15496">
    <property type="entry name" value="GENERAL TRANSCRIPTION FACTOR 3C POLYPEPTIDE 4 FAMILY"/>
    <property type="match status" value="1"/>
</dbReference>